<proteinExistence type="predicted"/>
<protein>
    <submittedName>
        <fullName evidence="2">Uncharacterized protein</fullName>
    </submittedName>
</protein>
<feature type="region of interest" description="Disordered" evidence="1">
    <location>
        <begin position="1"/>
        <end position="51"/>
    </location>
</feature>
<dbReference type="AlphaFoldDB" id="A0AAD5QIW3"/>
<accession>A0AAD5QIW3</accession>
<gene>
    <name evidence="2" type="ORF">KIN20_003882</name>
</gene>
<evidence type="ECO:0000256" key="1">
    <source>
        <dbReference type="SAM" id="MobiDB-lite"/>
    </source>
</evidence>
<organism evidence="2 3">
    <name type="scientific">Parelaphostrongylus tenuis</name>
    <name type="common">Meningeal worm</name>
    <dbReference type="NCBI Taxonomy" id="148309"/>
    <lineage>
        <taxon>Eukaryota</taxon>
        <taxon>Metazoa</taxon>
        <taxon>Ecdysozoa</taxon>
        <taxon>Nematoda</taxon>
        <taxon>Chromadorea</taxon>
        <taxon>Rhabditida</taxon>
        <taxon>Rhabditina</taxon>
        <taxon>Rhabditomorpha</taxon>
        <taxon>Strongyloidea</taxon>
        <taxon>Metastrongylidae</taxon>
        <taxon>Parelaphostrongylus</taxon>
    </lineage>
</organism>
<name>A0AAD5QIW3_PARTN</name>
<dbReference type="EMBL" id="JAHQIW010000518">
    <property type="protein sequence ID" value="KAJ1348551.1"/>
    <property type="molecule type" value="Genomic_DNA"/>
</dbReference>
<keyword evidence="3" id="KW-1185">Reference proteome</keyword>
<evidence type="ECO:0000313" key="3">
    <source>
        <dbReference type="Proteomes" id="UP001196413"/>
    </source>
</evidence>
<comment type="caution">
    <text evidence="2">The sequence shown here is derived from an EMBL/GenBank/DDBJ whole genome shotgun (WGS) entry which is preliminary data.</text>
</comment>
<evidence type="ECO:0000313" key="2">
    <source>
        <dbReference type="EMBL" id="KAJ1348551.1"/>
    </source>
</evidence>
<reference evidence="2" key="1">
    <citation type="submission" date="2021-06" db="EMBL/GenBank/DDBJ databases">
        <title>Parelaphostrongylus tenuis whole genome reference sequence.</title>
        <authorList>
            <person name="Garwood T.J."/>
            <person name="Larsen P.A."/>
            <person name="Fountain-Jones N.M."/>
            <person name="Garbe J.R."/>
            <person name="Macchietto M.G."/>
            <person name="Kania S.A."/>
            <person name="Gerhold R.W."/>
            <person name="Richards J.E."/>
            <person name="Wolf T.M."/>
        </authorList>
    </citation>
    <scope>NUCLEOTIDE SEQUENCE</scope>
    <source>
        <strain evidence="2">MNPRO001-30</strain>
        <tissue evidence="2">Meninges</tissue>
    </source>
</reference>
<sequence>MGIFPSLRDATSRREEDDNPIENRAMGRMRYPGPAQFPTCDESTLPREVVA</sequence>
<dbReference type="Proteomes" id="UP001196413">
    <property type="component" value="Unassembled WGS sequence"/>
</dbReference>